<gene>
    <name evidence="3" type="ORF">RFI_39770</name>
</gene>
<evidence type="ECO:0008006" key="5">
    <source>
        <dbReference type="Google" id="ProtNLM"/>
    </source>
</evidence>
<dbReference type="AlphaFoldDB" id="X6L9E6"/>
<feature type="transmembrane region" description="Helical" evidence="2">
    <location>
        <begin position="20"/>
        <end position="38"/>
    </location>
</feature>
<keyword evidence="4" id="KW-1185">Reference proteome</keyword>
<reference evidence="3 4" key="1">
    <citation type="journal article" date="2013" name="Curr. Biol.">
        <title>The Genome of the Foraminiferan Reticulomyxa filosa.</title>
        <authorList>
            <person name="Glockner G."/>
            <person name="Hulsmann N."/>
            <person name="Schleicher M."/>
            <person name="Noegel A.A."/>
            <person name="Eichinger L."/>
            <person name="Gallinger C."/>
            <person name="Pawlowski J."/>
            <person name="Sierra R."/>
            <person name="Euteneuer U."/>
            <person name="Pillet L."/>
            <person name="Moustafa A."/>
            <person name="Platzer M."/>
            <person name="Groth M."/>
            <person name="Szafranski K."/>
            <person name="Schliwa M."/>
        </authorList>
    </citation>
    <scope>NUCLEOTIDE SEQUENCE [LARGE SCALE GENOMIC DNA]</scope>
</reference>
<feature type="compositionally biased region" description="Basic and acidic residues" evidence="1">
    <location>
        <begin position="53"/>
        <end position="67"/>
    </location>
</feature>
<feature type="region of interest" description="Disordered" evidence="1">
    <location>
        <begin position="48"/>
        <end position="79"/>
    </location>
</feature>
<proteinExistence type="predicted"/>
<name>X6L9E6_RETFI</name>
<keyword evidence="2" id="KW-0812">Transmembrane</keyword>
<evidence type="ECO:0000256" key="2">
    <source>
        <dbReference type="SAM" id="Phobius"/>
    </source>
</evidence>
<organism evidence="3 4">
    <name type="scientific">Reticulomyxa filosa</name>
    <dbReference type="NCBI Taxonomy" id="46433"/>
    <lineage>
        <taxon>Eukaryota</taxon>
        <taxon>Sar</taxon>
        <taxon>Rhizaria</taxon>
        <taxon>Retaria</taxon>
        <taxon>Foraminifera</taxon>
        <taxon>Monothalamids</taxon>
        <taxon>Reticulomyxidae</taxon>
        <taxon>Reticulomyxa</taxon>
    </lineage>
</organism>
<evidence type="ECO:0000313" key="4">
    <source>
        <dbReference type="Proteomes" id="UP000023152"/>
    </source>
</evidence>
<evidence type="ECO:0000256" key="1">
    <source>
        <dbReference type="SAM" id="MobiDB-lite"/>
    </source>
</evidence>
<keyword evidence="2" id="KW-1133">Transmembrane helix</keyword>
<accession>X6L9E6</accession>
<dbReference type="EMBL" id="ASPP01048720">
    <property type="protein sequence ID" value="ETN97756.1"/>
    <property type="molecule type" value="Genomic_DNA"/>
</dbReference>
<sequence>MEHKFSEQKTSCFPLQKMLIMFQLLFVLFLSLQLLKYVPDYLVRSSANGQNEEDLKGEKEDVKRQSENDNVENDEMVSN</sequence>
<keyword evidence="2" id="KW-0472">Membrane</keyword>
<feature type="compositionally biased region" description="Acidic residues" evidence="1">
    <location>
        <begin position="69"/>
        <end position="79"/>
    </location>
</feature>
<protein>
    <recommendedName>
        <fullName evidence="5">Transmembrane protein</fullName>
    </recommendedName>
</protein>
<evidence type="ECO:0000313" key="3">
    <source>
        <dbReference type="EMBL" id="ETN97756.1"/>
    </source>
</evidence>
<comment type="caution">
    <text evidence="3">The sequence shown here is derived from an EMBL/GenBank/DDBJ whole genome shotgun (WGS) entry which is preliminary data.</text>
</comment>
<dbReference type="Proteomes" id="UP000023152">
    <property type="component" value="Unassembled WGS sequence"/>
</dbReference>